<dbReference type="VEuPathDB" id="FungiDB:P168DRAFT_293087"/>
<protein>
    <submittedName>
        <fullName evidence="2">Uncharacterized protein</fullName>
    </submittedName>
</protein>
<feature type="region of interest" description="Disordered" evidence="1">
    <location>
        <begin position="15"/>
        <end position="53"/>
    </location>
</feature>
<dbReference type="AlphaFoldDB" id="A0A2I1CUG7"/>
<keyword evidence="3" id="KW-1185">Reference proteome</keyword>
<feature type="region of interest" description="Disordered" evidence="1">
    <location>
        <begin position="236"/>
        <end position="424"/>
    </location>
</feature>
<dbReference type="RefSeq" id="XP_024689862.1">
    <property type="nucleotide sequence ID" value="XM_024837741.1"/>
</dbReference>
<sequence length="424" mass="46268">MLALRDQENLVHAHQTVAASKPLNQGARTLQPKTPGARAPKTPFKIPLNDENDPLAFGKKTVKGTGKQKETTKLSVKDAFATPMDTRQRAPLGMKTTNAKARGLQTPAAPGTMKPERTTKRASTQKVKKFAPLTEPSQPEVQAQPAPDDVPDIEYMPPKPKALLDIPDDITYDTTFPQFQPQNLALGLESVYGDNEVGEDGLTRRQRKFQEDSIAVDKLVDEMILKSVESIGFEETPQVTHPRKTRAQELPQRRTRATANKAKENSHTNISTVRARNAAAALSGTDRPTMRTRSAALPKPKPRVASSMFASRKPRAPANPSPMRNTAAAARSRTTVGYTKGRDMSSKLHGPSPATPEVSDSVGANILSPETYLLPSPAGSSLFDSEIPHVPQPDEGLLAPAEKEEERLPMFEEDEEAQNFQLAL</sequence>
<gene>
    <name evidence="2" type="ORF">P168DRAFT_293087</name>
</gene>
<feature type="compositionally biased region" description="Polar residues" evidence="1">
    <location>
        <begin position="22"/>
        <end position="32"/>
    </location>
</feature>
<evidence type="ECO:0000313" key="3">
    <source>
        <dbReference type="Proteomes" id="UP000234254"/>
    </source>
</evidence>
<name>A0A2I1CUG7_ASPC2</name>
<dbReference type="Proteomes" id="UP000234254">
    <property type="component" value="Unassembled WGS sequence"/>
</dbReference>
<comment type="caution">
    <text evidence="2">The sequence shown here is derived from an EMBL/GenBank/DDBJ whole genome shotgun (WGS) entry which is preliminary data.</text>
</comment>
<proteinExistence type="predicted"/>
<organism evidence="2 3">
    <name type="scientific">Aspergillus campestris (strain IBT 28561)</name>
    <dbReference type="NCBI Taxonomy" id="1392248"/>
    <lineage>
        <taxon>Eukaryota</taxon>
        <taxon>Fungi</taxon>
        <taxon>Dikarya</taxon>
        <taxon>Ascomycota</taxon>
        <taxon>Pezizomycotina</taxon>
        <taxon>Eurotiomycetes</taxon>
        <taxon>Eurotiomycetidae</taxon>
        <taxon>Eurotiales</taxon>
        <taxon>Aspergillaceae</taxon>
        <taxon>Aspergillus</taxon>
        <taxon>Aspergillus subgen. Circumdati</taxon>
    </lineage>
</organism>
<dbReference type="OrthoDB" id="5327145at2759"/>
<feature type="compositionally biased region" description="Low complexity" evidence="1">
    <location>
        <begin position="324"/>
        <end position="335"/>
    </location>
</feature>
<dbReference type="GeneID" id="36545265"/>
<evidence type="ECO:0000313" key="2">
    <source>
        <dbReference type="EMBL" id="PKY01268.1"/>
    </source>
</evidence>
<accession>A0A2I1CUG7</accession>
<dbReference type="EMBL" id="MSFM01000012">
    <property type="protein sequence ID" value="PKY01268.1"/>
    <property type="molecule type" value="Genomic_DNA"/>
</dbReference>
<reference evidence="2" key="1">
    <citation type="submission" date="2016-12" db="EMBL/GenBank/DDBJ databases">
        <title>The genomes of Aspergillus section Nigri reveals drivers in fungal speciation.</title>
        <authorList>
            <consortium name="DOE Joint Genome Institute"/>
            <person name="Vesth T.C."/>
            <person name="Nybo J."/>
            <person name="Theobald S."/>
            <person name="Brandl J."/>
            <person name="Frisvad J.C."/>
            <person name="Nielsen K.F."/>
            <person name="Lyhne E.K."/>
            <person name="Kogle M.E."/>
            <person name="Kuo A."/>
            <person name="Riley R."/>
            <person name="Clum A."/>
            <person name="Nolan M."/>
            <person name="Lipzen A."/>
            <person name="Salamov A."/>
            <person name="Henrissat B."/>
            <person name="Wiebenga A."/>
            <person name="De vries R.P."/>
            <person name="Grigoriev I.V."/>
            <person name="Mortensen U.H."/>
            <person name="Andersen M.R."/>
            <person name="Baker S.E."/>
        </authorList>
    </citation>
    <scope>NUCLEOTIDE SEQUENCE</scope>
    <source>
        <strain evidence="2">IBT 28561</strain>
    </source>
</reference>
<feature type="compositionally biased region" description="Basic and acidic residues" evidence="1">
    <location>
        <begin position="401"/>
        <end position="410"/>
    </location>
</feature>
<feature type="region of interest" description="Disordered" evidence="1">
    <location>
        <begin position="104"/>
        <end position="126"/>
    </location>
</feature>
<evidence type="ECO:0000256" key="1">
    <source>
        <dbReference type="SAM" id="MobiDB-lite"/>
    </source>
</evidence>